<protein>
    <submittedName>
        <fullName evidence="2">Uncharacterized protein</fullName>
    </submittedName>
</protein>
<evidence type="ECO:0000313" key="2">
    <source>
        <dbReference type="EMBL" id="VDP71732.1"/>
    </source>
</evidence>
<reference evidence="2 3" key="1">
    <citation type="submission" date="2018-11" db="EMBL/GenBank/DDBJ databases">
        <authorList>
            <consortium name="Pathogen Informatics"/>
        </authorList>
    </citation>
    <scope>NUCLEOTIDE SEQUENCE [LARGE SCALE GENOMIC DNA]</scope>
    <source>
        <strain>Denwood</strain>
        <strain evidence="3">Zambia</strain>
    </source>
</reference>
<dbReference type="Proteomes" id="UP000269396">
    <property type="component" value="Unassembled WGS sequence"/>
</dbReference>
<sequence>MRQAPTWNPERKRKKGRSKNALRRELEAEMKRMSSNWKELERDCLGQGWMKNVGGRLCSSTRGNRRK</sequence>
<feature type="region of interest" description="Disordered" evidence="1">
    <location>
        <begin position="1"/>
        <end position="22"/>
    </location>
</feature>
<keyword evidence="3" id="KW-1185">Reference proteome</keyword>
<evidence type="ECO:0000313" key="3">
    <source>
        <dbReference type="Proteomes" id="UP000269396"/>
    </source>
</evidence>
<organism evidence="2 3">
    <name type="scientific">Schistosoma mattheei</name>
    <dbReference type="NCBI Taxonomy" id="31246"/>
    <lineage>
        <taxon>Eukaryota</taxon>
        <taxon>Metazoa</taxon>
        <taxon>Spiralia</taxon>
        <taxon>Lophotrochozoa</taxon>
        <taxon>Platyhelminthes</taxon>
        <taxon>Trematoda</taxon>
        <taxon>Digenea</taxon>
        <taxon>Strigeidida</taxon>
        <taxon>Schistosomatoidea</taxon>
        <taxon>Schistosomatidae</taxon>
        <taxon>Schistosoma</taxon>
    </lineage>
</organism>
<gene>
    <name evidence="2" type="ORF">SMTD_LOCUS16576</name>
</gene>
<proteinExistence type="predicted"/>
<feature type="compositionally biased region" description="Basic residues" evidence="1">
    <location>
        <begin position="11"/>
        <end position="21"/>
    </location>
</feature>
<name>A0A183PQE0_9TREM</name>
<dbReference type="AlphaFoldDB" id="A0A183PQE0"/>
<evidence type="ECO:0000256" key="1">
    <source>
        <dbReference type="SAM" id="MobiDB-lite"/>
    </source>
</evidence>
<accession>A0A183PQE0</accession>
<dbReference type="EMBL" id="UZAL01037381">
    <property type="protein sequence ID" value="VDP71732.1"/>
    <property type="molecule type" value="Genomic_DNA"/>
</dbReference>